<evidence type="ECO:0000313" key="2">
    <source>
        <dbReference type="EMBL" id="COX45283.1"/>
    </source>
</evidence>
<gene>
    <name evidence="2" type="ORF">ERS007703_05250</name>
</gene>
<feature type="region of interest" description="Disordered" evidence="1">
    <location>
        <begin position="75"/>
        <end position="105"/>
    </location>
</feature>
<feature type="compositionally biased region" description="Basic residues" evidence="1">
    <location>
        <begin position="34"/>
        <end position="46"/>
    </location>
</feature>
<feature type="region of interest" description="Disordered" evidence="1">
    <location>
        <begin position="118"/>
        <end position="168"/>
    </location>
</feature>
<feature type="compositionally biased region" description="Basic residues" evidence="1">
    <location>
        <begin position="129"/>
        <end position="155"/>
    </location>
</feature>
<feature type="compositionally biased region" description="Basic residues" evidence="1">
    <location>
        <begin position="1"/>
        <end position="10"/>
    </location>
</feature>
<evidence type="ECO:0000313" key="3">
    <source>
        <dbReference type="Proteomes" id="UP000038802"/>
    </source>
</evidence>
<feature type="region of interest" description="Disordered" evidence="1">
    <location>
        <begin position="1"/>
        <end position="57"/>
    </location>
</feature>
<organism evidence="2 3">
    <name type="scientific">Mycobacterium tuberculosis</name>
    <dbReference type="NCBI Taxonomy" id="1773"/>
    <lineage>
        <taxon>Bacteria</taxon>
        <taxon>Bacillati</taxon>
        <taxon>Actinomycetota</taxon>
        <taxon>Actinomycetes</taxon>
        <taxon>Mycobacteriales</taxon>
        <taxon>Mycobacteriaceae</taxon>
        <taxon>Mycobacterium</taxon>
        <taxon>Mycobacterium tuberculosis complex</taxon>
    </lineage>
</organism>
<dbReference type="AlphaFoldDB" id="A0A0U0TF68"/>
<evidence type="ECO:0000256" key="1">
    <source>
        <dbReference type="SAM" id="MobiDB-lite"/>
    </source>
</evidence>
<feature type="compositionally biased region" description="Low complexity" evidence="1">
    <location>
        <begin position="15"/>
        <end position="26"/>
    </location>
</feature>
<accession>A0A0U0TF68</accession>
<proteinExistence type="predicted"/>
<name>A0A0U0TF68_MYCTX</name>
<protein>
    <submittedName>
        <fullName evidence="2">Uncharacterized protein</fullName>
    </submittedName>
</protein>
<dbReference type="EMBL" id="CSAE01001265">
    <property type="protein sequence ID" value="COX45283.1"/>
    <property type="molecule type" value="Genomic_DNA"/>
</dbReference>
<dbReference type="Proteomes" id="UP000038802">
    <property type="component" value="Unassembled WGS sequence"/>
</dbReference>
<feature type="compositionally biased region" description="Basic and acidic residues" evidence="1">
    <location>
        <begin position="156"/>
        <end position="168"/>
    </location>
</feature>
<reference evidence="3" key="1">
    <citation type="submission" date="2015-03" db="EMBL/GenBank/DDBJ databases">
        <authorList>
            <consortium name="Pathogen Informatics"/>
        </authorList>
    </citation>
    <scope>NUCLEOTIDE SEQUENCE [LARGE SCALE GENOMIC DNA]</scope>
    <source>
        <strain evidence="3">K00500041</strain>
    </source>
</reference>
<sequence>MAPRQRRAGRCRQSGGATIRRGATTGSPSARARADRRVRRSARRRTGPATCAARPTANPELVGRMAVWVVRSGRARHAPRSCSPARCGTCGPSSPETPPRSPAPAACSCRTCGTTGRARQIAGAAAPRSGHRRTARPHATCRQRRWRAPSRRRRDSTRGSDGPHRRHP</sequence>